<evidence type="ECO:0000313" key="2">
    <source>
        <dbReference type="Proteomes" id="UP001597045"/>
    </source>
</evidence>
<dbReference type="Proteomes" id="UP001597045">
    <property type="component" value="Unassembled WGS sequence"/>
</dbReference>
<protein>
    <submittedName>
        <fullName evidence="1">Uncharacterized protein</fullName>
    </submittedName>
</protein>
<dbReference type="EMBL" id="JBHTIS010002451">
    <property type="protein sequence ID" value="MFD1049866.1"/>
    <property type="molecule type" value="Genomic_DNA"/>
</dbReference>
<sequence length="60" mass="6896">ILGHEELRQRAVEYLGDDRIAGWGWQDGLHPDPKAPVMKMDEFRDRFLTAFGSQAGPRTR</sequence>
<proteinExistence type="predicted"/>
<gene>
    <name evidence="1" type="ORF">ACFQ1S_32200</name>
</gene>
<keyword evidence="2" id="KW-1185">Reference proteome</keyword>
<feature type="non-terminal residue" evidence="1">
    <location>
        <position position="1"/>
    </location>
</feature>
<comment type="caution">
    <text evidence="1">The sequence shown here is derived from an EMBL/GenBank/DDBJ whole genome shotgun (WGS) entry which is preliminary data.</text>
</comment>
<accession>A0ABW3MGQ4</accession>
<reference evidence="2" key="1">
    <citation type="journal article" date="2019" name="Int. J. Syst. Evol. Microbiol.">
        <title>The Global Catalogue of Microorganisms (GCM) 10K type strain sequencing project: providing services to taxonomists for standard genome sequencing and annotation.</title>
        <authorList>
            <consortium name="The Broad Institute Genomics Platform"/>
            <consortium name="The Broad Institute Genome Sequencing Center for Infectious Disease"/>
            <person name="Wu L."/>
            <person name="Ma J."/>
        </authorList>
    </citation>
    <scope>NUCLEOTIDE SEQUENCE [LARGE SCALE GENOMIC DNA]</scope>
    <source>
        <strain evidence="2">JCM 31486</strain>
    </source>
</reference>
<evidence type="ECO:0000313" key="1">
    <source>
        <dbReference type="EMBL" id="MFD1049866.1"/>
    </source>
</evidence>
<organism evidence="1 2">
    <name type="scientific">Kibdelosporangium lantanae</name>
    <dbReference type="NCBI Taxonomy" id="1497396"/>
    <lineage>
        <taxon>Bacteria</taxon>
        <taxon>Bacillati</taxon>
        <taxon>Actinomycetota</taxon>
        <taxon>Actinomycetes</taxon>
        <taxon>Pseudonocardiales</taxon>
        <taxon>Pseudonocardiaceae</taxon>
        <taxon>Kibdelosporangium</taxon>
    </lineage>
</organism>
<name>A0ABW3MGQ4_9PSEU</name>